<keyword evidence="3" id="KW-1185">Reference proteome</keyword>
<dbReference type="InterPro" id="IPR002716">
    <property type="entry name" value="PIN_dom"/>
</dbReference>
<organism evidence="2 3">
    <name type="scientific">Halonotius aquaticus</name>
    <dbReference type="NCBI Taxonomy" id="2216978"/>
    <lineage>
        <taxon>Archaea</taxon>
        <taxon>Methanobacteriati</taxon>
        <taxon>Methanobacteriota</taxon>
        <taxon>Stenosarchaea group</taxon>
        <taxon>Halobacteria</taxon>
        <taxon>Halobacteriales</taxon>
        <taxon>Haloferacaceae</taxon>
        <taxon>Halonotius</taxon>
    </lineage>
</organism>
<dbReference type="Proteomes" id="UP000276588">
    <property type="component" value="Unassembled WGS sequence"/>
</dbReference>
<dbReference type="SUPFAM" id="SSF88723">
    <property type="entry name" value="PIN domain-like"/>
    <property type="match status" value="1"/>
</dbReference>
<reference evidence="2 3" key="1">
    <citation type="submission" date="2018-06" db="EMBL/GenBank/DDBJ databases">
        <title>Halonotius sp. F13-13 a new haloarchaeeon isolated from a solar saltern from Isla Cristina, Huelva, Spain.</title>
        <authorList>
            <person name="Duran-Viseras A."/>
            <person name="Sanchez-Porro C."/>
            <person name="Ventosa A."/>
        </authorList>
    </citation>
    <scope>NUCLEOTIDE SEQUENCE [LARGE SCALE GENOMIC DNA]</scope>
    <source>
        <strain evidence="2 3">F13-13</strain>
    </source>
</reference>
<sequence length="132" mass="14691">MYVETDFLLSLAKQDDWLQDAAHDALEEYEGIHTSITAYTEFLMLAYDEEAADYTVDVGRVVADLVELVPVRPQEHEEAVLTAAVLAAEQEFTPFDAIHAGIAIVTDESVLSTEQDYDTIELDRIPLNELGS</sequence>
<dbReference type="EMBL" id="QKNY01000001">
    <property type="protein sequence ID" value="RJX45242.1"/>
    <property type="molecule type" value="Genomic_DNA"/>
</dbReference>
<gene>
    <name evidence="2" type="ORF">DM826_00670</name>
</gene>
<evidence type="ECO:0000259" key="1">
    <source>
        <dbReference type="Pfam" id="PF01850"/>
    </source>
</evidence>
<feature type="domain" description="PIN" evidence="1">
    <location>
        <begin position="1"/>
        <end position="118"/>
    </location>
</feature>
<dbReference type="InterPro" id="IPR029060">
    <property type="entry name" value="PIN-like_dom_sf"/>
</dbReference>
<dbReference type="RefSeq" id="WP_120100200.1">
    <property type="nucleotide sequence ID" value="NZ_QKNY01000001.1"/>
</dbReference>
<evidence type="ECO:0000313" key="3">
    <source>
        <dbReference type="Proteomes" id="UP000276588"/>
    </source>
</evidence>
<accession>A0A3A6PTE2</accession>
<dbReference type="Gene3D" id="3.40.50.1010">
    <property type="entry name" value="5'-nuclease"/>
    <property type="match status" value="1"/>
</dbReference>
<proteinExistence type="predicted"/>
<protein>
    <submittedName>
        <fullName evidence="2">PIN domain nuclease</fullName>
    </submittedName>
</protein>
<evidence type="ECO:0000313" key="2">
    <source>
        <dbReference type="EMBL" id="RJX45242.1"/>
    </source>
</evidence>
<name>A0A3A6PTE2_9EURY</name>
<dbReference type="AlphaFoldDB" id="A0A3A6PTE2"/>
<dbReference type="Pfam" id="PF01850">
    <property type="entry name" value="PIN"/>
    <property type="match status" value="1"/>
</dbReference>
<dbReference type="OrthoDB" id="194754at2157"/>
<comment type="caution">
    <text evidence="2">The sequence shown here is derived from an EMBL/GenBank/DDBJ whole genome shotgun (WGS) entry which is preliminary data.</text>
</comment>